<evidence type="ECO:0000259" key="1">
    <source>
        <dbReference type="Pfam" id="PF00117"/>
    </source>
</evidence>
<accession>A0A1H3FZ83</accession>
<dbReference type="EMBL" id="FNPF01000002">
    <property type="protein sequence ID" value="SDX95698.1"/>
    <property type="molecule type" value="Genomic_DNA"/>
</dbReference>
<proteinExistence type="predicted"/>
<gene>
    <name evidence="2" type="ORF">SAMN05444340_10233</name>
</gene>
<dbReference type="PROSITE" id="PS51273">
    <property type="entry name" value="GATASE_TYPE_1"/>
    <property type="match status" value="1"/>
</dbReference>
<dbReference type="InterPro" id="IPR029062">
    <property type="entry name" value="Class_I_gatase-like"/>
</dbReference>
<feature type="domain" description="Glutamine amidotransferase" evidence="1">
    <location>
        <begin position="75"/>
        <end position="175"/>
    </location>
</feature>
<dbReference type="PANTHER" id="PTHR42695">
    <property type="entry name" value="GLUTAMINE AMIDOTRANSFERASE YLR126C-RELATED"/>
    <property type="match status" value="1"/>
</dbReference>
<dbReference type="SUPFAM" id="SSF52317">
    <property type="entry name" value="Class I glutamine amidotransferase-like"/>
    <property type="match status" value="1"/>
</dbReference>
<dbReference type="CDD" id="cd01741">
    <property type="entry name" value="GATase1_1"/>
    <property type="match status" value="1"/>
</dbReference>
<organism evidence="2 3">
    <name type="scientific">Citreimonas salinaria</name>
    <dbReference type="NCBI Taxonomy" id="321339"/>
    <lineage>
        <taxon>Bacteria</taxon>
        <taxon>Pseudomonadati</taxon>
        <taxon>Pseudomonadota</taxon>
        <taxon>Alphaproteobacteria</taxon>
        <taxon>Rhodobacterales</taxon>
        <taxon>Roseobacteraceae</taxon>
        <taxon>Citreimonas</taxon>
    </lineage>
</organism>
<evidence type="ECO:0000313" key="3">
    <source>
        <dbReference type="Proteomes" id="UP000199286"/>
    </source>
</evidence>
<dbReference type="Proteomes" id="UP000199286">
    <property type="component" value="Unassembled WGS sequence"/>
</dbReference>
<dbReference type="Pfam" id="PF00117">
    <property type="entry name" value="GATase"/>
    <property type="match status" value="1"/>
</dbReference>
<evidence type="ECO:0000313" key="2">
    <source>
        <dbReference type="EMBL" id="SDX95698.1"/>
    </source>
</evidence>
<dbReference type="PANTHER" id="PTHR42695:SF5">
    <property type="entry name" value="GLUTAMINE AMIDOTRANSFERASE YLR126C-RELATED"/>
    <property type="match status" value="1"/>
</dbReference>
<dbReference type="OrthoDB" id="7365442at2"/>
<sequence length="227" mass="24962">MHIGILKTGHTPPDLEPEHGDYGAMFRRLMAGEGFSFTTWSVVDGEFPDSPEAADGWLITGSRHGAYEDHPWIPPLEQFIRDAFEADRPIVGVCFGHQIIAQAMGGKVEKFPGGWSVGPQVYHFPDGPRTVQAWHQDQVTQAPEGAQTVASSVFCTHAALLYPRKAYSVQPHPEFDDAFVLGLIETRGKGVVPDAQLEQARDTVGAPLDDAALAHQFATFFRERRIA</sequence>
<dbReference type="InterPro" id="IPR017926">
    <property type="entry name" value="GATASE"/>
</dbReference>
<dbReference type="AlphaFoldDB" id="A0A1H3FZ83"/>
<dbReference type="STRING" id="321339.SAMN05444340_10233"/>
<protein>
    <submittedName>
        <fullName evidence="2">GMP synthase (Glutamine-hydrolysing)</fullName>
    </submittedName>
</protein>
<dbReference type="GO" id="GO:0005829">
    <property type="term" value="C:cytosol"/>
    <property type="evidence" value="ECO:0007669"/>
    <property type="project" value="TreeGrafter"/>
</dbReference>
<dbReference type="Gene3D" id="3.40.50.880">
    <property type="match status" value="1"/>
</dbReference>
<keyword evidence="3" id="KW-1185">Reference proteome</keyword>
<dbReference type="RefSeq" id="WP_089878838.1">
    <property type="nucleotide sequence ID" value="NZ_FNPF01000002.1"/>
</dbReference>
<dbReference type="InterPro" id="IPR044992">
    <property type="entry name" value="ChyE-like"/>
</dbReference>
<name>A0A1H3FZ83_9RHOB</name>
<reference evidence="2 3" key="1">
    <citation type="submission" date="2016-10" db="EMBL/GenBank/DDBJ databases">
        <authorList>
            <person name="de Groot N.N."/>
        </authorList>
    </citation>
    <scope>NUCLEOTIDE SEQUENCE [LARGE SCALE GENOMIC DNA]</scope>
    <source>
        <strain evidence="2 3">DSM 26880</strain>
    </source>
</reference>